<sequence length="76" mass="8835">MQQHSFGLSPSITGNLIIIKLLLHYKIDHKILHPQYPLTVIFLKYRISGIAKKIKLPLKISFSKTFDLQIKKLNYS</sequence>
<protein>
    <submittedName>
        <fullName evidence="1">Uncharacterized protein</fullName>
    </submittedName>
</protein>
<evidence type="ECO:0000313" key="1">
    <source>
        <dbReference type="EMBL" id="RUT71089.1"/>
    </source>
</evidence>
<accession>A0A434A9G8</accession>
<keyword evidence="2" id="KW-1185">Reference proteome</keyword>
<organism evidence="1 2">
    <name type="scientific">Flavobacterium cupreum</name>
    <dbReference type="NCBI Taxonomy" id="2133766"/>
    <lineage>
        <taxon>Bacteria</taxon>
        <taxon>Pseudomonadati</taxon>
        <taxon>Bacteroidota</taxon>
        <taxon>Flavobacteriia</taxon>
        <taxon>Flavobacteriales</taxon>
        <taxon>Flavobacteriaceae</taxon>
        <taxon>Flavobacterium</taxon>
    </lineage>
</organism>
<comment type="caution">
    <text evidence="1">The sequence shown here is derived from an EMBL/GenBank/DDBJ whole genome shotgun (WGS) entry which is preliminary data.</text>
</comment>
<dbReference type="Proteomes" id="UP000288102">
    <property type="component" value="Unassembled WGS sequence"/>
</dbReference>
<dbReference type="AlphaFoldDB" id="A0A434A9G8"/>
<proteinExistence type="predicted"/>
<name>A0A434A9G8_9FLAO</name>
<reference evidence="2" key="1">
    <citation type="journal article" date="2019" name="Syst. Appl. Microbiol.">
        <title>Flavobacterium circumlabens sp. nov. and Flavobacterium cupreum sp. nov., two psychrotrophic species isolated from Antarctic environmental samples.</title>
        <authorList>
            <person name="Kralova S."/>
            <person name="Busse H.-J."/>
            <person name="Svec P."/>
            <person name="Maslanova I."/>
            <person name="Stankova E."/>
            <person name="Bartak M."/>
            <person name="Sedlacek I."/>
        </authorList>
    </citation>
    <scope>NUCLEOTIDE SEQUENCE [LARGE SCALE GENOMIC DNA]</scope>
    <source>
        <strain evidence="2">CCM 8825</strain>
    </source>
</reference>
<gene>
    <name evidence="1" type="ORF">D0817_08110</name>
</gene>
<evidence type="ECO:0000313" key="2">
    <source>
        <dbReference type="Proteomes" id="UP000288102"/>
    </source>
</evidence>
<dbReference type="EMBL" id="QWDM01000004">
    <property type="protein sequence ID" value="RUT71089.1"/>
    <property type="molecule type" value="Genomic_DNA"/>
</dbReference>